<feature type="region of interest" description="Disordered" evidence="4">
    <location>
        <begin position="1381"/>
        <end position="1441"/>
    </location>
</feature>
<proteinExistence type="inferred from homology"/>
<feature type="compositionally biased region" description="Low complexity" evidence="4">
    <location>
        <begin position="602"/>
        <end position="620"/>
    </location>
</feature>
<comment type="similarity">
    <text evidence="2">Belongs to the BCL9 family.</text>
</comment>
<sequence length="1490" mass="153315">MKERREVAMLKESAKNADVNGSGTIRDIKEEVKDEVKGRSARSTPDTKPPSNKMANGESGIKEENGGPMSAGSDAKKSPAGGGPAVPHCGPSGTCHESVPGFVQQQSQVFVFTTDLANDAAEAVKQGRCKSMIAYHMEQPATKQFLQKNPPKSGLYGRPSSSMPIYHQFSHIGMMGKPGMSPGTVSPHMPGMGPGGPGVGCSVAQWVQQQNANLEEQAMGGMAPYPMNTGGMGPGVPGSRGMGWSHPGMPPGPGGGMGGPGYGLMDSGYEFNPDALGPGGAVSMPHMNLSQNKVPNENLTPEQLERREEQLANLRKIGQMLFPGEQNPMEGGMFMGGMSQQQQSMMSPQQQALMSQHQAAMMGQHCPHPSMMSPSQQQYMMQQQQSMGMGGPGPYPPGHPGGRPQGPVMPGQGPPGMAGSGMGQDMSQMHQAQQAWLQMQQDYYDKKSHQMIQQRSQQAAMMGGMVPQHPMDRGPMNGPPPPYYSSLSGKRQPGPMGPVGSPTSPNMGSPVVDPADPLGMFPSARSRPGMMMDPPCMDSMAGGFGPGPGIMGQGMGNIGGMGMGMRGMDPVMPGMGPGPGPQQPPMPSGPLPGRPGGGGPAAIGPAAMMGMNSGVNVVSSTSGRKSAGQATLHRAGNPEQFTPEINSGSMPNTGGSKPPPSYAQAQKRKREDLEDAFKNLQPTPSPTQLTYLNQFEGQELTITKQLNVAFKDHPSGGGSSGGVTPHDPTSVSAPPTSHPHNNQFSSPASNSNPVNSPLTHGSNPGGNPPSSKGPLSNSSQTSSTGHLGSPVSLHHGPSPMSGANMRLTHFDPPSANSNNGGTGGATPAGSGMSSAPATPTAGGKQPSGLPASSSSSMSNITSASLANLAKGVEHLSNQMQQNMMQGGPFHSIQVQGQMSSNGSSSTPNNNGSSSGSSSSNSNSSQPQQQQQQQHQSGPAAPVSQPSGTQPVNNTFLSTNLQIGQVNIQNVTAGSSANMQVQQMTGESPHMNMATGSSSAMMHGAANVAMTSSATANCSNMGGNMPSHMVSHMAQQQHQAMMMSGGGAGGVQASTMGMSQSQSQHMQSPCTLSSSSSAMCNMPHSMPPSSHYPAASPPYTTHHPIPHPLPHPAMSTGMPQSQMSSSLSGAGNRLASPPFPPSTMGNANIQIQPKAPNTIQYLPANPPPSQQPPQSAMSMGVGGGPPAKRPAPDMDFMPRYNSPMDVKNPSSTLQYFPGSPNHGMRHSSAGIGPAGAMSDFPPHQTVEMHQAMMMRGGGPAPQDYGHIGLMGQGMPPGMGMPPGGPAPSPMQSPMGMDGSMRGMEMSGSMTGMTSPMDPMMMGPSPSAMRTMSALGPGGSGAMDPMSPMSSMMGPGGGSHAGHHYPGAPPSGYMPNGQTMMMSQQMQGSGPAGLPGHPASLGPSMPMSHAGMPRMPGSASSNMRIPMQQSGPGPGSSPVSGGYSAQYQQFQQQLYSQGRSRQMSPMGHMMTGGPAGAGQPYMGMMPTMPGPS</sequence>
<dbReference type="EMBL" id="PZQS01000003">
    <property type="protein sequence ID" value="PVD33748.1"/>
    <property type="molecule type" value="Genomic_DNA"/>
</dbReference>
<dbReference type="OrthoDB" id="7668649at2759"/>
<dbReference type="InterPro" id="IPR024670">
    <property type="entry name" value="BCL9_beta-catenin-bd_dom"/>
</dbReference>
<dbReference type="GO" id="GO:0005634">
    <property type="term" value="C:nucleus"/>
    <property type="evidence" value="ECO:0007669"/>
    <property type="project" value="UniProtKB-SubCell"/>
</dbReference>
<evidence type="ECO:0000256" key="1">
    <source>
        <dbReference type="ARBA" id="ARBA00004123"/>
    </source>
</evidence>
<dbReference type="Pfam" id="PF11502">
    <property type="entry name" value="BCL9"/>
    <property type="match status" value="1"/>
</dbReference>
<feature type="region of interest" description="Disordered" evidence="4">
    <location>
        <begin position="893"/>
        <end position="954"/>
    </location>
</feature>
<evidence type="ECO:0000259" key="5">
    <source>
        <dbReference type="Pfam" id="PF11502"/>
    </source>
</evidence>
<feature type="compositionally biased region" description="Low complexity" evidence="4">
    <location>
        <begin position="895"/>
        <end position="938"/>
    </location>
</feature>
<feature type="compositionally biased region" description="Polar residues" evidence="4">
    <location>
        <begin position="727"/>
        <end position="744"/>
    </location>
</feature>
<feature type="compositionally biased region" description="Low complexity" evidence="4">
    <location>
        <begin position="827"/>
        <end position="839"/>
    </location>
</feature>
<feature type="compositionally biased region" description="Pro residues" evidence="4">
    <location>
        <begin position="576"/>
        <end position="593"/>
    </location>
</feature>
<feature type="region of interest" description="Disordered" evidence="4">
    <location>
        <begin position="573"/>
        <end position="671"/>
    </location>
</feature>
<dbReference type="Gene3D" id="3.30.40.10">
    <property type="entry name" value="Zinc/RING finger domain, C3HC4 (zinc finger)"/>
    <property type="match status" value="1"/>
</dbReference>
<accession>A0A2T7PK04</accession>
<feature type="compositionally biased region" description="Low complexity" evidence="4">
    <location>
        <begin position="768"/>
        <end position="779"/>
    </location>
</feature>
<feature type="compositionally biased region" description="Polar residues" evidence="4">
    <location>
        <begin position="1416"/>
        <end position="1427"/>
    </location>
</feature>
<dbReference type="STRING" id="400727.A0A2T7PK04"/>
<protein>
    <recommendedName>
        <fullName evidence="5">B-cell lymphoma 9 beta-catenin binding domain-containing protein</fullName>
    </recommendedName>
</protein>
<reference evidence="6 7" key="1">
    <citation type="submission" date="2018-04" db="EMBL/GenBank/DDBJ databases">
        <title>The genome of golden apple snail Pomacea canaliculata provides insight into stress tolerance and invasive adaptation.</title>
        <authorList>
            <person name="Liu C."/>
            <person name="Liu B."/>
            <person name="Ren Y."/>
            <person name="Zhang Y."/>
            <person name="Wang H."/>
            <person name="Li S."/>
            <person name="Jiang F."/>
            <person name="Yin L."/>
            <person name="Zhang G."/>
            <person name="Qian W."/>
            <person name="Fan W."/>
        </authorList>
    </citation>
    <scope>NUCLEOTIDE SEQUENCE [LARGE SCALE GENOMIC DNA]</scope>
    <source>
        <strain evidence="6">SZHN2017</strain>
        <tissue evidence="6">Muscle</tissue>
    </source>
</reference>
<feature type="compositionally biased region" description="Polar residues" evidence="4">
    <location>
        <begin position="1116"/>
        <end position="1128"/>
    </location>
</feature>
<comment type="subcellular location">
    <subcellularLocation>
        <location evidence="1">Nucleus</location>
    </subcellularLocation>
</comment>
<feature type="compositionally biased region" description="Polar residues" evidence="4">
    <location>
        <begin position="639"/>
        <end position="655"/>
    </location>
</feature>
<feature type="compositionally biased region" description="Basic and acidic residues" evidence="4">
    <location>
        <begin position="26"/>
        <end position="38"/>
    </location>
</feature>
<feature type="region of interest" description="Disordered" evidence="4">
    <location>
        <begin position="1086"/>
        <end position="1131"/>
    </location>
</feature>
<feature type="region of interest" description="Disordered" evidence="4">
    <location>
        <begin position="710"/>
        <end position="858"/>
    </location>
</feature>
<keyword evidence="7" id="KW-1185">Reference proteome</keyword>
<feature type="compositionally biased region" description="Polar residues" evidence="4">
    <location>
        <begin position="41"/>
        <end position="54"/>
    </location>
</feature>
<organism evidence="6 7">
    <name type="scientific">Pomacea canaliculata</name>
    <name type="common">Golden apple snail</name>
    <dbReference type="NCBI Taxonomy" id="400727"/>
    <lineage>
        <taxon>Eukaryota</taxon>
        <taxon>Metazoa</taxon>
        <taxon>Spiralia</taxon>
        <taxon>Lophotrochozoa</taxon>
        <taxon>Mollusca</taxon>
        <taxon>Gastropoda</taxon>
        <taxon>Caenogastropoda</taxon>
        <taxon>Architaenioglossa</taxon>
        <taxon>Ampullarioidea</taxon>
        <taxon>Ampullariidae</taxon>
        <taxon>Pomacea</taxon>
    </lineage>
</organism>
<feature type="compositionally biased region" description="Polar residues" evidence="4">
    <location>
        <begin position="943"/>
        <end position="954"/>
    </location>
</feature>
<gene>
    <name evidence="6" type="ORF">C0Q70_05008</name>
</gene>
<feature type="compositionally biased region" description="Low complexity" evidence="4">
    <location>
        <begin position="745"/>
        <end position="757"/>
    </location>
</feature>
<evidence type="ECO:0000313" key="7">
    <source>
        <dbReference type="Proteomes" id="UP000245119"/>
    </source>
</evidence>
<feature type="domain" description="B-cell lymphoma 9 beta-catenin binding" evidence="5">
    <location>
        <begin position="298"/>
        <end position="328"/>
    </location>
</feature>
<evidence type="ECO:0000256" key="4">
    <source>
        <dbReference type="SAM" id="MobiDB-lite"/>
    </source>
</evidence>
<dbReference type="Proteomes" id="UP000245119">
    <property type="component" value="Linkage Group LG3"/>
</dbReference>
<feature type="compositionally biased region" description="Basic and acidic residues" evidence="4">
    <location>
        <begin position="1"/>
        <end position="15"/>
    </location>
</feature>
<evidence type="ECO:0000313" key="6">
    <source>
        <dbReference type="EMBL" id="PVD33748.1"/>
    </source>
</evidence>
<name>A0A2T7PK04_POMCA</name>
<feature type="region of interest" description="Disordered" evidence="4">
    <location>
        <begin position="1"/>
        <end position="92"/>
    </location>
</feature>
<evidence type="ECO:0000256" key="2">
    <source>
        <dbReference type="ARBA" id="ARBA00009200"/>
    </source>
</evidence>
<feature type="compositionally biased region" description="Low complexity" evidence="4">
    <location>
        <begin position="1086"/>
        <end position="1102"/>
    </location>
</feature>
<keyword evidence="3" id="KW-0539">Nucleus</keyword>
<feature type="region of interest" description="Disordered" evidence="4">
    <location>
        <begin position="383"/>
        <end position="433"/>
    </location>
</feature>
<feature type="compositionally biased region" description="Low complexity" evidence="4">
    <location>
        <begin position="847"/>
        <end position="858"/>
    </location>
</feature>
<comment type="caution">
    <text evidence="6">The sequence shown here is derived from an EMBL/GenBank/DDBJ whole genome shotgun (WGS) entry which is preliminary data.</text>
</comment>
<evidence type="ECO:0000256" key="3">
    <source>
        <dbReference type="ARBA" id="ARBA00023242"/>
    </source>
</evidence>
<feature type="region of interest" description="Disordered" evidence="4">
    <location>
        <begin position="1164"/>
        <end position="1188"/>
    </location>
</feature>
<dbReference type="InterPro" id="IPR013083">
    <property type="entry name" value="Znf_RING/FYVE/PHD"/>
</dbReference>